<feature type="chain" id="PRO_5013951223" evidence="2">
    <location>
        <begin position="20"/>
        <end position="204"/>
    </location>
</feature>
<keyword evidence="2" id="KW-0732">Signal</keyword>
<evidence type="ECO:0000313" key="3">
    <source>
        <dbReference type="EMBL" id="PAV16072.1"/>
    </source>
</evidence>
<dbReference type="PANTHER" id="PTHR37487">
    <property type="entry name" value="CHROMOSOME 1, WHOLE GENOME SHOTGUN SEQUENCE"/>
    <property type="match status" value="1"/>
</dbReference>
<gene>
    <name evidence="3" type="ORF">PNOK_0769200</name>
</gene>
<evidence type="ECO:0000313" key="4">
    <source>
        <dbReference type="Proteomes" id="UP000217199"/>
    </source>
</evidence>
<evidence type="ECO:0000256" key="2">
    <source>
        <dbReference type="SAM" id="SignalP"/>
    </source>
</evidence>
<dbReference type="EMBL" id="NBII01000008">
    <property type="protein sequence ID" value="PAV16072.1"/>
    <property type="molecule type" value="Genomic_DNA"/>
</dbReference>
<dbReference type="OrthoDB" id="3362246at2759"/>
<comment type="caution">
    <text evidence="3">The sequence shown here is derived from an EMBL/GenBank/DDBJ whole genome shotgun (WGS) entry which is preliminary data.</text>
</comment>
<dbReference type="AlphaFoldDB" id="A0A286U912"/>
<feature type="signal peptide" evidence="2">
    <location>
        <begin position="1"/>
        <end position="19"/>
    </location>
</feature>
<accession>A0A286U912</accession>
<dbReference type="PANTHER" id="PTHR37487:SF2">
    <property type="entry name" value="EXPRESSED PROTEIN"/>
    <property type="match status" value="1"/>
</dbReference>
<dbReference type="InParanoid" id="A0A286U912"/>
<name>A0A286U912_9AGAM</name>
<reference evidence="3 4" key="1">
    <citation type="journal article" date="2017" name="Mol. Ecol.">
        <title>Comparative and population genomic landscape of Phellinus noxius: A hypervariable fungus causing root rot in trees.</title>
        <authorList>
            <person name="Chung C.L."/>
            <person name="Lee T.J."/>
            <person name="Akiba M."/>
            <person name="Lee H.H."/>
            <person name="Kuo T.H."/>
            <person name="Liu D."/>
            <person name="Ke H.M."/>
            <person name="Yokoi T."/>
            <person name="Roa M.B."/>
            <person name="Lu M.J."/>
            <person name="Chang Y.Y."/>
            <person name="Ann P.J."/>
            <person name="Tsai J.N."/>
            <person name="Chen C.Y."/>
            <person name="Tzean S.S."/>
            <person name="Ota Y."/>
            <person name="Hattori T."/>
            <person name="Sahashi N."/>
            <person name="Liou R.F."/>
            <person name="Kikuchi T."/>
            <person name="Tsai I.J."/>
        </authorList>
    </citation>
    <scope>NUCLEOTIDE SEQUENCE [LARGE SCALE GENOMIC DNA]</scope>
    <source>
        <strain evidence="3 4">FFPRI411160</strain>
    </source>
</reference>
<sequence length="204" mass="20095">MRLSVAAFVTLLAAVGINAQDLTINTPASPVQCLPLLLSWTGGTAPYFLIGFMYRLSILTDVSILLPSASPLVDLGEQQGTSVTWIVNIAAGQQVGLQIRDSTGLVQNSAPFTIQNSSDSSCVGQTVSTSAGSSASTTAAGTTSAGASTTGSSGSSSGATSRTSGASSTQTSSGATSSDTSAALPFAQIAPVGVLGALAAVLFA</sequence>
<dbReference type="Proteomes" id="UP000217199">
    <property type="component" value="Unassembled WGS sequence"/>
</dbReference>
<evidence type="ECO:0000256" key="1">
    <source>
        <dbReference type="SAM" id="MobiDB-lite"/>
    </source>
</evidence>
<organism evidence="3 4">
    <name type="scientific">Pyrrhoderma noxium</name>
    <dbReference type="NCBI Taxonomy" id="2282107"/>
    <lineage>
        <taxon>Eukaryota</taxon>
        <taxon>Fungi</taxon>
        <taxon>Dikarya</taxon>
        <taxon>Basidiomycota</taxon>
        <taxon>Agaricomycotina</taxon>
        <taxon>Agaricomycetes</taxon>
        <taxon>Hymenochaetales</taxon>
        <taxon>Hymenochaetaceae</taxon>
        <taxon>Pyrrhoderma</taxon>
    </lineage>
</organism>
<dbReference type="STRING" id="2282107.A0A286U912"/>
<proteinExistence type="predicted"/>
<feature type="region of interest" description="Disordered" evidence="1">
    <location>
        <begin position="130"/>
        <end position="177"/>
    </location>
</feature>
<protein>
    <submittedName>
        <fullName evidence="3">Uncharacterized protein</fullName>
    </submittedName>
</protein>
<keyword evidence="4" id="KW-1185">Reference proteome</keyword>